<evidence type="ECO:0000256" key="8">
    <source>
        <dbReference type="RuleBase" id="RU003953"/>
    </source>
</evidence>
<dbReference type="GO" id="GO:1990817">
    <property type="term" value="F:poly(A) RNA polymerase activity"/>
    <property type="evidence" value="ECO:0007669"/>
    <property type="project" value="UniProtKB-UniRule"/>
</dbReference>
<feature type="active site" evidence="7">
    <location>
        <position position="75"/>
    </location>
</feature>
<comment type="similarity">
    <text evidence="7 8">Belongs to the tRNA nucleotidyltransferase/poly(A) polymerase family.</text>
</comment>
<feature type="domain" description="Poly A polymerase head" evidence="10">
    <location>
        <begin position="57"/>
        <end position="187"/>
    </location>
</feature>
<evidence type="ECO:0000256" key="9">
    <source>
        <dbReference type="SAM" id="MobiDB-lite"/>
    </source>
</evidence>
<organism evidence="13 14">
    <name type="scientific">Zymobacter palmae</name>
    <dbReference type="NCBI Taxonomy" id="33074"/>
    <lineage>
        <taxon>Bacteria</taxon>
        <taxon>Pseudomonadati</taxon>
        <taxon>Pseudomonadota</taxon>
        <taxon>Gammaproteobacteria</taxon>
        <taxon>Oceanospirillales</taxon>
        <taxon>Halomonadaceae</taxon>
        <taxon>Zymobacter group</taxon>
        <taxon>Zymobacter</taxon>
    </lineage>
</organism>
<dbReference type="Pfam" id="PF12626">
    <property type="entry name" value="PolyA_pol_arg_C"/>
    <property type="match status" value="1"/>
</dbReference>
<reference evidence="13 14" key="1">
    <citation type="submission" date="2018-09" db="EMBL/GenBank/DDBJ databases">
        <title>Zymobacter palmae IAM14233 (=T109) whole genome analysis.</title>
        <authorList>
            <person name="Yanase H."/>
        </authorList>
    </citation>
    <scope>NUCLEOTIDE SEQUENCE [LARGE SCALE GENOMIC DNA]</scope>
    <source>
        <strain evidence="13 14">IAM14233</strain>
    </source>
</reference>
<dbReference type="GO" id="GO:0043633">
    <property type="term" value="P:polyadenylation-dependent RNA catabolic process"/>
    <property type="evidence" value="ECO:0007669"/>
    <property type="project" value="InterPro"/>
</dbReference>
<protein>
    <recommendedName>
        <fullName evidence="7">Poly(A) polymerase I</fullName>
        <shortName evidence="7">PAP I</shortName>
        <ecNumber evidence="7">2.7.7.19</ecNumber>
    </recommendedName>
</protein>
<evidence type="ECO:0000259" key="11">
    <source>
        <dbReference type="Pfam" id="PF12626"/>
    </source>
</evidence>
<dbReference type="RefSeq" id="WP_084261835.1">
    <property type="nucleotide sequence ID" value="NZ_AP018933.1"/>
</dbReference>
<evidence type="ECO:0000259" key="12">
    <source>
        <dbReference type="Pfam" id="PF12627"/>
    </source>
</evidence>
<dbReference type="InterPro" id="IPR002646">
    <property type="entry name" value="PolA_pol_head_dom"/>
</dbReference>
<feature type="active site" evidence="7">
    <location>
        <position position="77"/>
    </location>
</feature>
<dbReference type="Pfam" id="PF01743">
    <property type="entry name" value="PolyA_pol"/>
    <property type="match status" value="1"/>
</dbReference>
<evidence type="ECO:0000256" key="7">
    <source>
        <dbReference type="HAMAP-Rule" id="MF_00957"/>
    </source>
</evidence>
<keyword evidence="14" id="KW-1185">Reference proteome</keyword>
<dbReference type="EC" id="2.7.7.19" evidence="7"/>
<comment type="catalytic activity">
    <reaction evidence="7">
        <text>RNA(n) + ATP = RNA(n)-3'-adenine ribonucleotide + diphosphate</text>
        <dbReference type="Rhea" id="RHEA:11332"/>
        <dbReference type="Rhea" id="RHEA-COMP:14527"/>
        <dbReference type="Rhea" id="RHEA-COMP:17347"/>
        <dbReference type="ChEBI" id="CHEBI:30616"/>
        <dbReference type="ChEBI" id="CHEBI:33019"/>
        <dbReference type="ChEBI" id="CHEBI:140395"/>
        <dbReference type="ChEBI" id="CHEBI:173115"/>
        <dbReference type="EC" id="2.7.7.19"/>
    </reaction>
</comment>
<evidence type="ECO:0000256" key="4">
    <source>
        <dbReference type="ARBA" id="ARBA00022840"/>
    </source>
</evidence>
<feature type="active site" evidence="7">
    <location>
        <position position="156"/>
    </location>
</feature>
<dbReference type="FunFam" id="3.30.460.10:FF:000035">
    <property type="entry name" value="Poly(A) polymerase I"/>
    <property type="match status" value="1"/>
</dbReference>
<evidence type="ECO:0000259" key="10">
    <source>
        <dbReference type="Pfam" id="PF01743"/>
    </source>
</evidence>
<dbReference type="Proteomes" id="UP000267342">
    <property type="component" value="Chromosome"/>
</dbReference>
<proteinExistence type="inferred from homology"/>
<evidence type="ECO:0000313" key="14">
    <source>
        <dbReference type="Proteomes" id="UP000267342"/>
    </source>
</evidence>
<keyword evidence="3 7" id="KW-0547">Nucleotide-binding</keyword>
<dbReference type="PANTHER" id="PTHR43051:SF1">
    <property type="entry name" value="POLYNUCLEOTIDE ADENYLYLTRANSFERASE FAMILY PROTEIN"/>
    <property type="match status" value="1"/>
</dbReference>
<evidence type="ECO:0000256" key="2">
    <source>
        <dbReference type="ARBA" id="ARBA00022679"/>
    </source>
</evidence>
<accession>A0A348HBR5</accession>
<dbReference type="STRING" id="1123510.GCA_000620025_02391"/>
<feature type="domain" description="tRNA nucleotidyltransferase/poly(A) polymerase RNA and SrmB- binding" evidence="12">
    <location>
        <begin position="215"/>
        <end position="275"/>
    </location>
</feature>
<dbReference type="GO" id="GO:0006397">
    <property type="term" value="P:mRNA processing"/>
    <property type="evidence" value="ECO:0007669"/>
    <property type="project" value="UniProtKB-KW"/>
</dbReference>
<dbReference type="OrthoDB" id="9805698at2"/>
<keyword evidence="5 7" id="KW-0694">RNA-binding</keyword>
<dbReference type="InterPro" id="IPR032828">
    <property type="entry name" value="PolyA_RNA-bd"/>
</dbReference>
<evidence type="ECO:0000256" key="1">
    <source>
        <dbReference type="ARBA" id="ARBA00022664"/>
    </source>
</evidence>
<name>A0A348HBR5_9GAMM</name>
<keyword evidence="4 7" id="KW-0067">ATP-binding</keyword>
<dbReference type="InterPro" id="IPR043519">
    <property type="entry name" value="NT_sf"/>
</dbReference>
<feature type="domain" description="Polymerase A arginine-rich C-terminal" evidence="11">
    <location>
        <begin position="328"/>
        <end position="447"/>
    </location>
</feature>
<dbReference type="EMBL" id="AP018933">
    <property type="protein sequence ID" value="BBG29067.1"/>
    <property type="molecule type" value="Genomic_DNA"/>
</dbReference>
<dbReference type="HAMAP" id="MF_00957">
    <property type="entry name" value="PolyA_pol"/>
    <property type="match status" value="1"/>
</dbReference>
<dbReference type="PANTHER" id="PTHR43051">
    <property type="entry name" value="POLYNUCLEOTIDE ADENYLYLTRANSFERASE FAMILY PROTEIN"/>
    <property type="match status" value="1"/>
</dbReference>
<dbReference type="InterPro" id="IPR025866">
    <property type="entry name" value="PolyA_pol_arg_C_dom"/>
</dbReference>
<sequence length="456" mass="51594">MGNTTSSGSGNRLNTPIGKHSGHVRILGSKDHILRRNQLSENALKVVHRLAEAGHEAYLVGGCVRDGLLGLDPKDFDVATSATPDEVRALFRNARIIGRRFRIVHVCFGREIIEVTTFRGQHSGDEGDHRSQQSEDGMLLRDNVWGSVDQDALRRDFTVNALYYNPIDGTIHDWAGGIEDMEARCLRLIGKPEVRYREDPVRMLRAVRFAAKLSFTLEEETEEPIHLLAPMLLQVPPARLFEEVLKLFLSGKALATYLILREQGLFAMLFPATFDALSVLPWAEKMIRQALKNTDARLAAGKPVTPAFLYASLLWPAVVMESMAMQAEGMSEIPAGQQAAHTTITRQLQHTSIPKRFSLPMRDIWDMQQRLPRRRGKRADQLLEHPRFRASYDFLLLREAAGELEPGLGDWWTQYQALDEHSRREMIAALPASTAKAPSSRPRRRRRSPRKEQRTS</sequence>
<dbReference type="GO" id="GO:0005524">
    <property type="term" value="F:ATP binding"/>
    <property type="evidence" value="ECO:0007669"/>
    <property type="project" value="UniProtKB-UniRule"/>
</dbReference>
<dbReference type="Pfam" id="PF12627">
    <property type="entry name" value="PolyA_pol_RNAbd"/>
    <property type="match status" value="1"/>
</dbReference>
<dbReference type="SUPFAM" id="SSF81301">
    <property type="entry name" value="Nucleotidyltransferase"/>
    <property type="match status" value="1"/>
</dbReference>
<evidence type="ECO:0000256" key="5">
    <source>
        <dbReference type="ARBA" id="ARBA00022884"/>
    </source>
</evidence>
<evidence type="ECO:0000256" key="6">
    <source>
        <dbReference type="ARBA" id="ARBA00023163"/>
    </source>
</evidence>
<dbReference type="InterPro" id="IPR010206">
    <property type="entry name" value="PolA_pol_I"/>
</dbReference>
<dbReference type="SUPFAM" id="SSF81891">
    <property type="entry name" value="Poly A polymerase C-terminal region-like"/>
    <property type="match status" value="1"/>
</dbReference>
<keyword evidence="6 7" id="KW-0804">Transcription</keyword>
<feature type="region of interest" description="Disordered" evidence="9">
    <location>
        <begin position="427"/>
        <end position="456"/>
    </location>
</feature>
<dbReference type="GO" id="GO:0003723">
    <property type="term" value="F:RNA binding"/>
    <property type="evidence" value="ECO:0007669"/>
    <property type="project" value="UniProtKB-UniRule"/>
</dbReference>
<keyword evidence="1 7" id="KW-0507">mRNA processing</keyword>
<dbReference type="CDD" id="cd05398">
    <property type="entry name" value="NT_ClassII-CCAase"/>
    <property type="match status" value="1"/>
</dbReference>
<comment type="function">
    <text evidence="7">Adds poly(A) tail to the 3' end of many RNAs, which usually targets these RNAs for decay. Plays a significant role in the global control of gene expression, through influencing the rate of transcript degradation, and in the general RNA quality control.</text>
</comment>
<dbReference type="Gene3D" id="3.30.460.10">
    <property type="entry name" value="Beta Polymerase, domain 2"/>
    <property type="match status" value="1"/>
</dbReference>
<dbReference type="NCBIfam" id="TIGR01942">
    <property type="entry name" value="pcnB"/>
    <property type="match status" value="1"/>
</dbReference>
<dbReference type="AlphaFoldDB" id="A0A348HBR5"/>
<evidence type="ECO:0000313" key="13">
    <source>
        <dbReference type="EMBL" id="BBG29067.1"/>
    </source>
</evidence>
<gene>
    <name evidence="7" type="primary">pcnB</name>
    <name evidence="13" type="ORF">ZBT109_0271</name>
</gene>
<dbReference type="InterPro" id="IPR052191">
    <property type="entry name" value="tRNA_ntf/polyA_polymerase_I"/>
</dbReference>
<dbReference type="KEGG" id="zpl:ZBT109_0271"/>
<keyword evidence="2 7" id="KW-0808">Transferase</keyword>
<evidence type="ECO:0000256" key="3">
    <source>
        <dbReference type="ARBA" id="ARBA00022741"/>
    </source>
</evidence>
<dbReference type="Gene3D" id="1.10.3090.10">
    <property type="entry name" value="cca-adding enzyme, domain 2"/>
    <property type="match status" value="1"/>
</dbReference>